<dbReference type="PROSITE" id="PS51900">
    <property type="entry name" value="CB"/>
    <property type="match status" value="1"/>
</dbReference>
<evidence type="ECO:0000256" key="2">
    <source>
        <dbReference type="ARBA" id="ARBA00022908"/>
    </source>
</evidence>
<evidence type="ECO:0000313" key="9">
    <source>
        <dbReference type="Proteomes" id="UP001500841"/>
    </source>
</evidence>
<gene>
    <name evidence="8" type="primary">xerC_1</name>
    <name evidence="8" type="ORF">GCM10022392_13640</name>
</gene>
<dbReference type="InterPro" id="IPR044068">
    <property type="entry name" value="CB"/>
</dbReference>
<dbReference type="InterPro" id="IPR050090">
    <property type="entry name" value="Tyrosine_recombinase_XerCD"/>
</dbReference>
<evidence type="ECO:0000259" key="6">
    <source>
        <dbReference type="PROSITE" id="PS51898"/>
    </source>
</evidence>
<dbReference type="EMBL" id="BAABCV010000004">
    <property type="protein sequence ID" value="GAA4092591.1"/>
    <property type="molecule type" value="Genomic_DNA"/>
</dbReference>
<keyword evidence="9" id="KW-1185">Reference proteome</keyword>
<organism evidence="8 9">
    <name type="scientific">Mucilaginibacter panaciglaebae</name>
    <dbReference type="NCBI Taxonomy" id="502331"/>
    <lineage>
        <taxon>Bacteria</taxon>
        <taxon>Pseudomonadati</taxon>
        <taxon>Bacteroidota</taxon>
        <taxon>Sphingobacteriia</taxon>
        <taxon>Sphingobacteriales</taxon>
        <taxon>Sphingobacteriaceae</taxon>
        <taxon>Mucilaginibacter</taxon>
    </lineage>
</organism>
<dbReference type="InterPro" id="IPR013762">
    <property type="entry name" value="Integrase-like_cat_sf"/>
</dbReference>
<dbReference type="Gene3D" id="1.10.150.130">
    <property type="match status" value="1"/>
</dbReference>
<dbReference type="SUPFAM" id="SSF56349">
    <property type="entry name" value="DNA breaking-rejoining enzymes"/>
    <property type="match status" value="1"/>
</dbReference>
<accession>A0ABP7WMZ2</accession>
<evidence type="ECO:0000313" key="8">
    <source>
        <dbReference type="EMBL" id="GAA4092591.1"/>
    </source>
</evidence>
<dbReference type="PROSITE" id="PS51898">
    <property type="entry name" value="TYR_RECOMBINASE"/>
    <property type="match status" value="1"/>
</dbReference>
<feature type="domain" description="Tyr recombinase" evidence="6">
    <location>
        <begin position="105"/>
        <end position="284"/>
    </location>
</feature>
<sequence length="292" mass="34328">MKTNLSTFETYLIEQGFKPDTIQQHRNYASYFSAWLAETSYALEQITYTEILDYADQLKNEGKGVNLINRMMLALRYYFDYLQFKNQVSYNPATGINLKGAIRTVPNNLLSKDELEALYNAYQIIDPRTHRNKVILGLLVYQALTREELETLRPEHLKLRDGKIQIPVTGRQNERLLALQSFQVLDLQEYSLLIRGQLQSRSPRLFTGRDDNEDLKNTLLHLFYALKRINPKVRHAQQLRQSVITEWLKEKDLRVVQYMAGHRYVSSTERYRESNLEELKEALNKYHPMSSS</sequence>
<dbReference type="InterPro" id="IPR010998">
    <property type="entry name" value="Integrase_recombinase_N"/>
</dbReference>
<evidence type="ECO:0000256" key="1">
    <source>
        <dbReference type="ARBA" id="ARBA00008857"/>
    </source>
</evidence>
<feature type="domain" description="Core-binding (CB)" evidence="7">
    <location>
        <begin position="1"/>
        <end position="83"/>
    </location>
</feature>
<dbReference type="CDD" id="cd00397">
    <property type="entry name" value="DNA_BRE_C"/>
    <property type="match status" value="1"/>
</dbReference>
<dbReference type="Gene3D" id="1.10.443.10">
    <property type="entry name" value="Intergrase catalytic core"/>
    <property type="match status" value="1"/>
</dbReference>
<keyword evidence="4" id="KW-0233">DNA recombination</keyword>
<reference evidence="9" key="1">
    <citation type="journal article" date="2019" name="Int. J. Syst. Evol. Microbiol.">
        <title>The Global Catalogue of Microorganisms (GCM) 10K type strain sequencing project: providing services to taxonomists for standard genome sequencing and annotation.</title>
        <authorList>
            <consortium name="The Broad Institute Genomics Platform"/>
            <consortium name="The Broad Institute Genome Sequencing Center for Infectious Disease"/>
            <person name="Wu L."/>
            <person name="Ma J."/>
        </authorList>
    </citation>
    <scope>NUCLEOTIDE SEQUENCE [LARGE SCALE GENOMIC DNA]</scope>
    <source>
        <strain evidence="9">JCM 17085</strain>
    </source>
</reference>
<comment type="caution">
    <text evidence="8">The sequence shown here is derived from an EMBL/GenBank/DDBJ whole genome shotgun (WGS) entry which is preliminary data.</text>
</comment>
<dbReference type="RefSeq" id="WP_345102131.1">
    <property type="nucleotide sequence ID" value="NZ_BAABCV010000004.1"/>
</dbReference>
<dbReference type="Proteomes" id="UP001500841">
    <property type="component" value="Unassembled WGS sequence"/>
</dbReference>
<evidence type="ECO:0000256" key="5">
    <source>
        <dbReference type="PROSITE-ProRule" id="PRU01248"/>
    </source>
</evidence>
<dbReference type="Pfam" id="PF00589">
    <property type="entry name" value="Phage_integrase"/>
    <property type="match status" value="1"/>
</dbReference>
<evidence type="ECO:0000256" key="3">
    <source>
        <dbReference type="ARBA" id="ARBA00023125"/>
    </source>
</evidence>
<protein>
    <submittedName>
        <fullName evidence="8">Tyrosine recombinase XerC</fullName>
    </submittedName>
</protein>
<dbReference type="PANTHER" id="PTHR30349:SF41">
    <property type="entry name" value="INTEGRASE_RECOMBINASE PROTEIN MJ0367-RELATED"/>
    <property type="match status" value="1"/>
</dbReference>
<keyword evidence="3 5" id="KW-0238">DNA-binding</keyword>
<keyword evidence="2" id="KW-0229">DNA integration</keyword>
<dbReference type="InterPro" id="IPR011010">
    <property type="entry name" value="DNA_brk_join_enz"/>
</dbReference>
<name>A0ABP7WMZ2_9SPHI</name>
<evidence type="ECO:0000256" key="4">
    <source>
        <dbReference type="ARBA" id="ARBA00023172"/>
    </source>
</evidence>
<dbReference type="Pfam" id="PF02899">
    <property type="entry name" value="Phage_int_SAM_1"/>
    <property type="match status" value="1"/>
</dbReference>
<dbReference type="InterPro" id="IPR002104">
    <property type="entry name" value="Integrase_catalytic"/>
</dbReference>
<dbReference type="InterPro" id="IPR004107">
    <property type="entry name" value="Integrase_SAM-like_N"/>
</dbReference>
<dbReference type="PANTHER" id="PTHR30349">
    <property type="entry name" value="PHAGE INTEGRASE-RELATED"/>
    <property type="match status" value="1"/>
</dbReference>
<comment type="similarity">
    <text evidence="1">Belongs to the 'phage' integrase family.</text>
</comment>
<proteinExistence type="inferred from homology"/>
<evidence type="ECO:0000259" key="7">
    <source>
        <dbReference type="PROSITE" id="PS51900"/>
    </source>
</evidence>